<reference evidence="1" key="1">
    <citation type="journal article" date="2014" name="PLoS Genet.">
        <title>Signature Gene Expression Reveals Novel Clues to the Molecular Mechanisms of Dimorphic Transition in Penicillium marneffei.</title>
        <authorList>
            <person name="Yang E."/>
            <person name="Wang G."/>
            <person name="Cai J."/>
            <person name="Woo P.C."/>
            <person name="Lau S.K."/>
            <person name="Yuen K.-Y."/>
            <person name="Chow W.-N."/>
            <person name="Lin X."/>
        </authorList>
    </citation>
    <scope>NUCLEOTIDE SEQUENCE [LARGE SCALE GENOMIC DNA]</scope>
    <source>
        <strain evidence="1">PM1</strain>
    </source>
</reference>
<keyword evidence="1" id="KW-0813">Transport</keyword>
<proteinExistence type="predicted"/>
<keyword evidence="1" id="KW-0762">Sugar transport</keyword>
<evidence type="ECO:0000313" key="1">
    <source>
        <dbReference type="EMBL" id="KFX47186.1"/>
    </source>
</evidence>
<dbReference type="HOGENOM" id="CLU_2706497_0_0_1"/>
<comment type="caution">
    <text evidence="1">The sequence shown here is derived from an EMBL/GenBank/DDBJ whole genome shotgun (WGS) entry which is preliminary data.</text>
</comment>
<organism evidence="1">
    <name type="scientific">Talaromyces marneffei PM1</name>
    <dbReference type="NCBI Taxonomy" id="1077442"/>
    <lineage>
        <taxon>Eukaryota</taxon>
        <taxon>Fungi</taxon>
        <taxon>Dikarya</taxon>
        <taxon>Ascomycota</taxon>
        <taxon>Pezizomycotina</taxon>
        <taxon>Eurotiomycetes</taxon>
        <taxon>Eurotiomycetidae</taxon>
        <taxon>Eurotiales</taxon>
        <taxon>Trichocomaceae</taxon>
        <taxon>Talaromyces</taxon>
        <taxon>Talaromyces sect. Talaromyces</taxon>
    </lineage>
</organism>
<accession>A0A093VKH8</accession>
<sequence length="73" mass="7637">MDNMINLWHAGTGALLGTIDHLTEIGFPASTGSDKPASLGVSRWSLRDGSLTDGGLMAASRSGSNIEILDKHN</sequence>
<gene>
    <name evidence="1" type="ORF">GQ26_0162070</name>
</gene>
<dbReference type="EMBL" id="JPOX01000016">
    <property type="protein sequence ID" value="KFX47186.1"/>
    <property type="molecule type" value="Genomic_DNA"/>
</dbReference>
<name>A0A093VKH8_TALMA</name>
<protein>
    <submittedName>
        <fullName evidence="1">Putative sugar transporter ERD6-like 13</fullName>
    </submittedName>
</protein>
<dbReference type="AlphaFoldDB" id="A0A093VKH8"/>